<keyword evidence="11" id="KW-0472">Membrane</keyword>
<evidence type="ECO:0000256" key="1">
    <source>
        <dbReference type="ARBA" id="ARBA00004609"/>
    </source>
</evidence>
<dbReference type="AlphaFoldDB" id="A0A0N8K1E2"/>
<dbReference type="PANTHER" id="PTHR11596">
    <property type="entry name" value="ALKALINE PHOSPHATASE"/>
    <property type="match status" value="1"/>
</dbReference>
<feature type="binding site" evidence="15">
    <location>
        <position position="531"/>
    </location>
    <ligand>
        <name>Zn(2+)</name>
        <dbReference type="ChEBI" id="CHEBI:29105"/>
        <label>2</label>
    </ligand>
</feature>
<dbReference type="Proteomes" id="UP000034805">
    <property type="component" value="Unassembled WGS sequence"/>
</dbReference>
<evidence type="ECO:0000256" key="8">
    <source>
        <dbReference type="ARBA" id="ARBA00022801"/>
    </source>
</evidence>
<dbReference type="FunFam" id="3.40.720.10:FF:000008">
    <property type="entry name" value="Alkaline phosphatase"/>
    <property type="match status" value="2"/>
</dbReference>
<feature type="binding site" evidence="15">
    <location>
        <position position="457"/>
    </location>
    <ligand>
        <name>Zn(2+)</name>
        <dbReference type="ChEBI" id="CHEBI:29105"/>
        <label>2</label>
    </ligand>
</feature>
<dbReference type="InterPro" id="IPR001952">
    <property type="entry name" value="Alkaline_phosphatase"/>
</dbReference>
<dbReference type="Pfam" id="PF00245">
    <property type="entry name" value="Alk_phosphatase"/>
    <property type="match status" value="2"/>
</dbReference>
<feature type="region of interest" description="Disordered" evidence="18">
    <location>
        <begin position="306"/>
        <end position="326"/>
    </location>
</feature>
<feature type="non-terminal residue" evidence="19">
    <location>
        <position position="1"/>
    </location>
</feature>
<evidence type="ECO:0000256" key="3">
    <source>
        <dbReference type="ARBA" id="ARBA00011738"/>
    </source>
</evidence>
<evidence type="ECO:0000256" key="15">
    <source>
        <dbReference type="PIRSR" id="PIRSR601952-2"/>
    </source>
</evidence>
<dbReference type="PRINTS" id="PR00113">
    <property type="entry name" value="ALKPHPHTASE"/>
</dbReference>
<keyword evidence="8 17" id="KW-0378">Hydrolase</keyword>
<feature type="binding site" evidence="15">
    <location>
        <position position="419"/>
    </location>
    <ligand>
        <name>Zn(2+)</name>
        <dbReference type="ChEBI" id="CHEBI:29105"/>
        <label>2</label>
    </ligand>
</feature>
<organism evidence="19 20">
    <name type="scientific">Scleropages formosus</name>
    <name type="common">Asian bonytongue</name>
    <name type="synonym">Osteoglossum formosum</name>
    <dbReference type="NCBI Taxonomy" id="113540"/>
    <lineage>
        <taxon>Eukaryota</taxon>
        <taxon>Metazoa</taxon>
        <taxon>Chordata</taxon>
        <taxon>Craniata</taxon>
        <taxon>Vertebrata</taxon>
        <taxon>Euteleostomi</taxon>
        <taxon>Actinopterygii</taxon>
        <taxon>Neopterygii</taxon>
        <taxon>Teleostei</taxon>
        <taxon>Osteoglossocephala</taxon>
        <taxon>Osteoglossomorpha</taxon>
        <taxon>Osteoglossiformes</taxon>
        <taxon>Osteoglossidae</taxon>
        <taxon>Scleropages</taxon>
    </lineage>
</organism>
<gene>
    <name evidence="19" type="ORF">Z043_106131</name>
</gene>
<evidence type="ECO:0000256" key="13">
    <source>
        <dbReference type="ARBA" id="ARBA00023288"/>
    </source>
</evidence>
<sequence>SRAEIPPGRTDVSSDASSRTAAGFPFLRSEPMSCRGPPFQQSRPLKGPGWRCAEALSSRAAQGGAPGSNADGTALRLWMVRASAQVSYPAALLWSICVVVDQEQDPSYWNTQARATLQAALKLRPQAHRAKNIILFLGDGMGVSTVSAARILRGQMEGHPGEETVLAMDSFPYLALSKTYSVDKQVADSASTATAYHCGVKANSKTVGLSAASSPYECNTTFGNEVSSVLHRAKAQGKSVGIVTTTRVQHASPAAAYAHSVSRSWYSDADMPSSARREGCTDIAMQLVSNTDIDVILGGGRMYMTPKGTPDPEYPSSNSRQGHRKDKKNLVDVWLKARQGKNAQYVWHKEQFDAVDVKSTDRLMGLFEPKDMRFELFRNRTRDPSIVDMTEKAIRILSKNPKGFFLFVEDKGRIDHGHHDGIAKLALTEVVMFDRAVQRASQLTDESDTLTVVTADHSHVFTFGGNTPRGNPIFGLAPKKADDMMPFTSILYANGPGYMHVNGTRGNITSVDYLDEEYMQQAAVPLDSETHGGEDVAIYAKGPMAHLFHGVKEQNYVAHVLAYAACLEPYTDCPPNTPGSGSCLDYIGYVSRTHSCSTEEEQDPSFWNVKGQEALRVALDLKPNVHRAKNLILFLGDGMGVTTVTAARILKGQMAGKSGEETTLKMDTFPYVALSKTYNVDQQMPDSAGTGTAYMCGVKANYGTLGVSAAVKRSDCKMTKGKEVESVLHRARKAGKSVGIVSTARVQHASPAAGYAHVADRNWYSDADLPADAVNGGCRDIAYQLIHNTDINVILGGGRAYMLPKETNDPEYSSRTGERLDKRNLITEWLSMKPNSRYVWNKAEFDAVKDWETDYLMGLFEPKDTRYELDRNNTMDPSLTEMVEKAIKILKKNPEGFYLFVEDKGRIDHGHHDSKAKYALTEAVEFDRAIERATELTSELDTLFVATADHSHVFSFGGHSPRGNPVLGLSSRIAEDLKPFTTALYGNGPGYKVINGSREEVNSTVAGSNDYMQQSAVPLDSETHGSEDVVIFAKGPMAHLFHSVQEQSYIAHVMAYAACIEPYTDCLLPLRDNSQAAPSLSKLFVILLGILPALPSLLLT</sequence>
<keyword evidence="12" id="KW-0325">Glycoprotein</keyword>
<dbReference type="GO" id="GO:0005886">
    <property type="term" value="C:plasma membrane"/>
    <property type="evidence" value="ECO:0007669"/>
    <property type="project" value="UniProtKB-SubCell"/>
</dbReference>
<dbReference type="SMART" id="SM00098">
    <property type="entry name" value="alkPPc"/>
    <property type="match status" value="2"/>
</dbReference>
<dbReference type="InterPro" id="IPR018299">
    <property type="entry name" value="Alkaline_phosphatase_AS"/>
</dbReference>
<feature type="binding site" evidence="15">
    <location>
        <position position="409"/>
    </location>
    <ligand>
        <name>Mg(2+)</name>
        <dbReference type="ChEBI" id="CHEBI:18420"/>
    </ligand>
</feature>
<evidence type="ECO:0000256" key="5">
    <source>
        <dbReference type="ARBA" id="ARBA00022475"/>
    </source>
</evidence>
<keyword evidence="13" id="KW-0449">Lipoprotein</keyword>
<dbReference type="EMBL" id="JARO02001693">
    <property type="protein sequence ID" value="KPP74689.1"/>
    <property type="molecule type" value="Genomic_DNA"/>
</dbReference>
<feature type="compositionally biased region" description="Polar residues" evidence="18">
    <location>
        <begin position="11"/>
        <end position="20"/>
    </location>
</feature>
<proteinExistence type="inferred from homology"/>
<dbReference type="GO" id="GO:0046872">
    <property type="term" value="F:metal ion binding"/>
    <property type="evidence" value="ECO:0007669"/>
    <property type="project" value="UniProtKB-KW"/>
</dbReference>
<evidence type="ECO:0000256" key="18">
    <source>
        <dbReference type="SAM" id="MobiDB-lite"/>
    </source>
</evidence>
<dbReference type="GO" id="GO:0098552">
    <property type="term" value="C:side of membrane"/>
    <property type="evidence" value="ECO:0007669"/>
    <property type="project" value="UniProtKB-KW"/>
</dbReference>
<evidence type="ECO:0000256" key="4">
    <source>
        <dbReference type="ARBA" id="ARBA00012647"/>
    </source>
</evidence>
<comment type="cofactor">
    <cofactor evidence="15">
        <name>Zn(2+)</name>
        <dbReference type="ChEBI" id="CHEBI:29105"/>
    </cofactor>
    <text evidence="15">Binds 2 Zn(2+) ions.</text>
</comment>
<feature type="active site" description="Phosphoserine intermediate" evidence="14">
    <location>
        <position position="189"/>
    </location>
</feature>
<comment type="subunit">
    <text evidence="3">Homodimer.</text>
</comment>
<comment type="catalytic activity">
    <reaction evidence="17">
        <text>a phosphate monoester + H2O = an alcohol + phosphate</text>
        <dbReference type="Rhea" id="RHEA:15017"/>
        <dbReference type="ChEBI" id="CHEBI:15377"/>
        <dbReference type="ChEBI" id="CHEBI:30879"/>
        <dbReference type="ChEBI" id="CHEBI:43474"/>
        <dbReference type="ChEBI" id="CHEBI:67140"/>
        <dbReference type="EC" id="3.1.3.1"/>
    </reaction>
</comment>
<evidence type="ECO:0000256" key="6">
    <source>
        <dbReference type="ARBA" id="ARBA00022622"/>
    </source>
</evidence>
<feature type="binding site" evidence="15">
    <location>
        <position position="456"/>
    </location>
    <ligand>
        <name>Zn(2+)</name>
        <dbReference type="ChEBI" id="CHEBI:29105"/>
        <label>2</label>
    </ligand>
</feature>
<dbReference type="EC" id="3.1.3.1" evidence="4 17"/>
<dbReference type="PANTHER" id="PTHR11596:SF37">
    <property type="entry name" value="ALKALINE PHOSPHATASE"/>
    <property type="match status" value="1"/>
</dbReference>
<dbReference type="Gene3D" id="3.40.720.10">
    <property type="entry name" value="Alkaline Phosphatase, subunit A"/>
    <property type="match status" value="2"/>
</dbReference>
<evidence type="ECO:0000313" key="20">
    <source>
        <dbReference type="Proteomes" id="UP000034805"/>
    </source>
</evidence>
<evidence type="ECO:0000256" key="7">
    <source>
        <dbReference type="ARBA" id="ARBA00022723"/>
    </source>
</evidence>
<comment type="similarity">
    <text evidence="2 16">Belongs to the alkaline phosphatase family.</text>
</comment>
<evidence type="ECO:0000256" key="11">
    <source>
        <dbReference type="ARBA" id="ARBA00023136"/>
    </source>
</evidence>
<dbReference type="GO" id="GO:0004035">
    <property type="term" value="F:alkaline phosphatase activity"/>
    <property type="evidence" value="ECO:0007669"/>
    <property type="project" value="UniProtKB-EC"/>
</dbReference>
<feature type="binding site" evidence="15">
    <location>
        <position position="139"/>
    </location>
    <ligand>
        <name>Mg(2+)</name>
        <dbReference type="ChEBI" id="CHEBI:18420"/>
    </ligand>
</feature>
<dbReference type="CDD" id="cd16012">
    <property type="entry name" value="ALP"/>
    <property type="match status" value="2"/>
</dbReference>
<evidence type="ECO:0000256" key="10">
    <source>
        <dbReference type="ARBA" id="ARBA00022842"/>
    </source>
</evidence>
<feature type="region of interest" description="Disordered" evidence="18">
    <location>
        <begin position="1"/>
        <end position="20"/>
    </location>
</feature>
<dbReference type="SUPFAM" id="SSF53649">
    <property type="entry name" value="Alkaline phosphatase-like"/>
    <property type="match status" value="2"/>
</dbReference>
<dbReference type="InterPro" id="IPR017850">
    <property type="entry name" value="Alkaline_phosphatase_core_sf"/>
</dbReference>
<feature type="binding site" evidence="15">
    <location>
        <position position="415"/>
    </location>
    <ligand>
        <name>Zn(2+)</name>
        <dbReference type="ChEBI" id="CHEBI:29105"/>
        <label>2</label>
    </ligand>
</feature>
<keyword evidence="7 15" id="KW-0479">Metal-binding</keyword>
<evidence type="ECO:0000256" key="12">
    <source>
        <dbReference type="ARBA" id="ARBA00023180"/>
    </source>
</evidence>
<feature type="binding site" evidence="15">
    <location>
        <position position="250"/>
    </location>
    <ligand>
        <name>Mg(2+)</name>
        <dbReference type="ChEBI" id="CHEBI:18420"/>
    </ligand>
</feature>
<keyword evidence="9 15" id="KW-0862">Zinc</keyword>
<reference evidence="19 20" key="1">
    <citation type="submission" date="2015-08" db="EMBL/GenBank/DDBJ databases">
        <title>The genome of the Asian arowana (Scleropages formosus).</title>
        <authorList>
            <person name="Tan M.H."/>
            <person name="Gan H.M."/>
            <person name="Croft L.J."/>
            <person name="Austin C.M."/>
        </authorList>
    </citation>
    <scope>NUCLEOTIDE SEQUENCE [LARGE SCALE GENOMIC DNA]</scope>
    <source>
        <strain evidence="19">Aro1</strain>
    </source>
</reference>
<dbReference type="PROSITE" id="PS00123">
    <property type="entry name" value="ALKALINE_PHOSPHATASE"/>
    <property type="match status" value="1"/>
</dbReference>
<evidence type="ECO:0000256" key="16">
    <source>
        <dbReference type="RuleBase" id="RU003946"/>
    </source>
</evidence>
<evidence type="ECO:0000256" key="17">
    <source>
        <dbReference type="RuleBase" id="RU003947"/>
    </source>
</evidence>
<comment type="subcellular location">
    <subcellularLocation>
        <location evidence="1">Cell membrane</location>
        <topology evidence="1">Lipid-anchor</topology>
        <topology evidence="1">GPI-anchor</topology>
    </subcellularLocation>
</comment>
<evidence type="ECO:0000256" key="9">
    <source>
        <dbReference type="ARBA" id="ARBA00022833"/>
    </source>
</evidence>
<feature type="binding site" evidence="15">
    <location>
        <position position="139"/>
    </location>
    <ligand>
        <name>Zn(2+)</name>
        <dbReference type="ChEBI" id="CHEBI:29105"/>
        <label>2</label>
    </ligand>
</feature>
<feature type="binding site" evidence="15">
    <location>
        <position position="252"/>
    </location>
    <ligand>
        <name>Mg(2+)</name>
        <dbReference type="ChEBI" id="CHEBI:18420"/>
    </ligand>
</feature>
<comment type="cofactor">
    <cofactor evidence="15">
        <name>Mg(2+)</name>
        <dbReference type="ChEBI" id="CHEBI:18420"/>
    </cofactor>
    <text evidence="15">Binds 1 Mg(2+) ion.</text>
</comment>
<evidence type="ECO:0000256" key="14">
    <source>
        <dbReference type="PIRSR" id="PIRSR601952-1"/>
    </source>
</evidence>
<dbReference type="STRING" id="113540.ENSSFOP00015049275"/>
<keyword evidence="10 15" id="KW-0460">Magnesium</keyword>
<comment type="caution">
    <text evidence="19">The sequence shown here is derived from an EMBL/GenBank/DDBJ whole genome shotgun (WGS) entry which is preliminary data.</text>
</comment>
<evidence type="ECO:0000256" key="2">
    <source>
        <dbReference type="ARBA" id="ARBA00005984"/>
    </source>
</evidence>
<keyword evidence="6" id="KW-0336">GPI-anchor</keyword>
<name>A0A0N8K1E2_SCLFO</name>
<feature type="region of interest" description="Disordered" evidence="18">
    <location>
        <begin position="27"/>
        <end position="50"/>
    </location>
</feature>
<accession>A0A0N8K1E2</accession>
<evidence type="ECO:0000313" key="19">
    <source>
        <dbReference type="EMBL" id="KPP74689.1"/>
    </source>
</evidence>
<protein>
    <recommendedName>
        <fullName evidence="4 17">Alkaline phosphatase</fullName>
        <ecNumber evidence="4 17">3.1.3.1</ecNumber>
    </recommendedName>
</protein>
<keyword evidence="5" id="KW-1003">Cell membrane</keyword>